<accession>A0ABR2AMY9</accession>
<protein>
    <submittedName>
        <fullName evidence="1">Uncharacterized protein</fullName>
    </submittedName>
</protein>
<evidence type="ECO:0000313" key="2">
    <source>
        <dbReference type="Proteomes" id="UP001472677"/>
    </source>
</evidence>
<keyword evidence="2" id="KW-1185">Reference proteome</keyword>
<name>A0ABR2AMY9_9ROSI</name>
<dbReference type="Proteomes" id="UP001472677">
    <property type="component" value="Unassembled WGS sequence"/>
</dbReference>
<dbReference type="EMBL" id="JBBPBM010000468">
    <property type="protein sequence ID" value="KAK8495035.1"/>
    <property type="molecule type" value="Genomic_DNA"/>
</dbReference>
<gene>
    <name evidence="1" type="ORF">V6N12_033906</name>
</gene>
<reference evidence="1 2" key="1">
    <citation type="journal article" date="2024" name="G3 (Bethesda)">
        <title>Genome assembly of Hibiscus sabdariffa L. provides insights into metabolisms of medicinal natural products.</title>
        <authorList>
            <person name="Kim T."/>
        </authorList>
    </citation>
    <scope>NUCLEOTIDE SEQUENCE [LARGE SCALE GENOMIC DNA]</scope>
    <source>
        <strain evidence="1">TK-2024</strain>
        <tissue evidence="1">Old leaves</tissue>
    </source>
</reference>
<comment type="caution">
    <text evidence="1">The sequence shown here is derived from an EMBL/GenBank/DDBJ whole genome shotgun (WGS) entry which is preliminary data.</text>
</comment>
<evidence type="ECO:0000313" key="1">
    <source>
        <dbReference type="EMBL" id="KAK8495035.1"/>
    </source>
</evidence>
<sequence>MSWQQSPNQEHSISLEATILDEGSISSGNEWGEAKVGCVSCEVELRGAGFGGGLGVEGCMKVNAGEGLGSGRTVIEFNDGGGMEA</sequence>
<proteinExistence type="predicted"/>
<organism evidence="1 2">
    <name type="scientific">Hibiscus sabdariffa</name>
    <name type="common">roselle</name>
    <dbReference type="NCBI Taxonomy" id="183260"/>
    <lineage>
        <taxon>Eukaryota</taxon>
        <taxon>Viridiplantae</taxon>
        <taxon>Streptophyta</taxon>
        <taxon>Embryophyta</taxon>
        <taxon>Tracheophyta</taxon>
        <taxon>Spermatophyta</taxon>
        <taxon>Magnoliopsida</taxon>
        <taxon>eudicotyledons</taxon>
        <taxon>Gunneridae</taxon>
        <taxon>Pentapetalae</taxon>
        <taxon>rosids</taxon>
        <taxon>malvids</taxon>
        <taxon>Malvales</taxon>
        <taxon>Malvaceae</taxon>
        <taxon>Malvoideae</taxon>
        <taxon>Hibiscus</taxon>
    </lineage>
</organism>